<feature type="compositionally biased region" description="Basic and acidic residues" evidence="1">
    <location>
        <begin position="158"/>
        <end position="167"/>
    </location>
</feature>
<dbReference type="Pfam" id="PF16212">
    <property type="entry name" value="PhoLip_ATPase_C"/>
    <property type="match status" value="1"/>
</dbReference>
<protein>
    <recommendedName>
        <fullName evidence="3">P-type ATPase C-terminal domain-containing protein</fullName>
    </recommendedName>
</protein>
<organism evidence="4 5">
    <name type="scientific">Catenaria anguillulae PL171</name>
    <dbReference type="NCBI Taxonomy" id="765915"/>
    <lineage>
        <taxon>Eukaryota</taxon>
        <taxon>Fungi</taxon>
        <taxon>Fungi incertae sedis</taxon>
        <taxon>Blastocladiomycota</taxon>
        <taxon>Blastocladiomycetes</taxon>
        <taxon>Blastocladiales</taxon>
        <taxon>Catenariaceae</taxon>
        <taxon>Catenaria</taxon>
    </lineage>
</organism>
<keyword evidence="2" id="KW-0472">Membrane</keyword>
<sequence length="248" mass="26555">MAGQPTSGVGPADSYATLYTMGTIAYTSVVLTATIQICYISPSTITAPLHACAVLTIGVWFLWQSVYSVVWPMFGLRTGYEQAGIFGQIMGATISSIVNRSPNEASLWWAVVGLATTLGVAPEWAFYKIRRYYFPTDAEKLRELDVLRERHAEQRKRLAHLVDEDPGGRPGSSPNGKSGREASLKPKRRSLQADLEMGAKATTVTPLATRSAISSTIPSFPSTTQAGPAAVFSAKGEGSARAQPGLEA</sequence>
<keyword evidence="5" id="KW-1185">Reference proteome</keyword>
<gene>
    <name evidence="4" type="ORF">BCR44DRAFT_1431056</name>
</gene>
<keyword evidence="2" id="KW-1133">Transmembrane helix</keyword>
<evidence type="ECO:0000259" key="3">
    <source>
        <dbReference type="Pfam" id="PF16212"/>
    </source>
</evidence>
<evidence type="ECO:0000256" key="1">
    <source>
        <dbReference type="SAM" id="MobiDB-lite"/>
    </source>
</evidence>
<dbReference type="EMBL" id="MCFL01000013">
    <property type="protein sequence ID" value="ORZ37390.1"/>
    <property type="molecule type" value="Genomic_DNA"/>
</dbReference>
<name>A0A1Y2HS10_9FUNG</name>
<evidence type="ECO:0000313" key="4">
    <source>
        <dbReference type="EMBL" id="ORZ37390.1"/>
    </source>
</evidence>
<dbReference type="AlphaFoldDB" id="A0A1Y2HS10"/>
<feature type="transmembrane region" description="Helical" evidence="2">
    <location>
        <begin position="16"/>
        <end position="40"/>
    </location>
</feature>
<comment type="caution">
    <text evidence="4">The sequence shown here is derived from an EMBL/GenBank/DDBJ whole genome shotgun (WGS) entry which is preliminary data.</text>
</comment>
<dbReference type="Proteomes" id="UP000193411">
    <property type="component" value="Unassembled WGS sequence"/>
</dbReference>
<dbReference type="InterPro" id="IPR032630">
    <property type="entry name" value="P_typ_ATPase_c"/>
</dbReference>
<proteinExistence type="predicted"/>
<feature type="transmembrane region" description="Helical" evidence="2">
    <location>
        <begin position="107"/>
        <end position="127"/>
    </location>
</feature>
<evidence type="ECO:0000313" key="5">
    <source>
        <dbReference type="Proteomes" id="UP000193411"/>
    </source>
</evidence>
<feature type="compositionally biased region" description="Low complexity" evidence="1">
    <location>
        <begin position="211"/>
        <end position="224"/>
    </location>
</feature>
<feature type="domain" description="P-type ATPase C-terminal" evidence="3">
    <location>
        <begin position="15"/>
        <end position="136"/>
    </location>
</feature>
<feature type="region of interest" description="Disordered" evidence="1">
    <location>
        <begin position="158"/>
        <end position="248"/>
    </location>
</feature>
<dbReference type="STRING" id="765915.A0A1Y2HS10"/>
<reference evidence="4 5" key="1">
    <citation type="submission" date="2016-07" db="EMBL/GenBank/DDBJ databases">
        <title>Pervasive Adenine N6-methylation of Active Genes in Fungi.</title>
        <authorList>
            <consortium name="DOE Joint Genome Institute"/>
            <person name="Mondo S.J."/>
            <person name="Dannebaum R.O."/>
            <person name="Kuo R.C."/>
            <person name="Labutti K."/>
            <person name="Haridas S."/>
            <person name="Kuo A."/>
            <person name="Salamov A."/>
            <person name="Ahrendt S.R."/>
            <person name="Lipzen A."/>
            <person name="Sullivan W."/>
            <person name="Andreopoulos W.B."/>
            <person name="Clum A."/>
            <person name="Lindquist E."/>
            <person name="Daum C."/>
            <person name="Ramamoorthy G.K."/>
            <person name="Gryganskyi A."/>
            <person name="Culley D."/>
            <person name="Magnuson J.K."/>
            <person name="James T.Y."/>
            <person name="O'Malley M.A."/>
            <person name="Stajich J.E."/>
            <person name="Spatafora J.W."/>
            <person name="Visel A."/>
            <person name="Grigoriev I.V."/>
        </authorList>
    </citation>
    <scope>NUCLEOTIDE SEQUENCE [LARGE SCALE GENOMIC DNA]</scope>
    <source>
        <strain evidence="4 5">PL171</strain>
    </source>
</reference>
<feature type="transmembrane region" description="Helical" evidence="2">
    <location>
        <begin position="52"/>
        <end position="74"/>
    </location>
</feature>
<accession>A0A1Y2HS10</accession>
<keyword evidence="2" id="KW-0812">Transmembrane</keyword>
<evidence type="ECO:0000256" key="2">
    <source>
        <dbReference type="SAM" id="Phobius"/>
    </source>
</evidence>